<protein>
    <submittedName>
        <fullName evidence="2">EF-hand calcium-binding domain-containing protein 10</fullName>
    </submittedName>
</protein>
<comment type="caution">
    <text evidence="2">The sequence shown here is derived from an EMBL/GenBank/DDBJ whole genome shotgun (WGS) entry which is preliminary data.</text>
</comment>
<gene>
    <name evidence="2" type="ORF">SUZIE_135180</name>
</gene>
<dbReference type="EMBL" id="JAATJV010261160">
    <property type="protein sequence ID" value="MBZ3875886.1"/>
    <property type="molecule type" value="Genomic_DNA"/>
</dbReference>
<sequence length="121" mass="14002">MEAPRSREQQARDYLKTHRIMELLDHLTSVLLFVRPGNPREYLISVLEYMKIAKETNVPFPYFMDNSNITAMFEMLDNSGKGTISFLQYKEALKTLGLCDADEVLSDDGHIINLNKFKKEV</sequence>
<dbReference type="AlphaFoldDB" id="A0AA41MPT0"/>
<organism evidence="2 3">
    <name type="scientific">Sciurus carolinensis</name>
    <name type="common">Eastern gray squirrel</name>
    <dbReference type="NCBI Taxonomy" id="30640"/>
    <lineage>
        <taxon>Eukaryota</taxon>
        <taxon>Metazoa</taxon>
        <taxon>Chordata</taxon>
        <taxon>Craniata</taxon>
        <taxon>Vertebrata</taxon>
        <taxon>Euteleostomi</taxon>
        <taxon>Mammalia</taxon>
        <taxon>Eutheria</taxon>
        <taxon>Euarchontoglires</taxon>
        <taxon>Glires</taxon>
        <taxon>Rodentia</taxon>
        <taxon>Sciuromorpha</taxon>
        <taxon>Sciuridae</taxon>
        <taxon>Sciurinae</taxon>
        <taxon>Sciurini</taxon>
        <taxon>Sciurus</taxon>
    </lineage>
</organism>
<dbReference type="InterPro" id="IPR039879">
    <property type="entry name" value="EFC10"/>
</dbReference>
<dbReference type="CDD" id="cd22976">
    <property type="entry name" value="DD_EFCAB10"/>
    <property type="match status" value="1"/>
</dbReference>
<dbReference type="SUPFAM" id="SSF47391">
    <property type="entry name" value="Dimerization-anchoring domain of cAMP-dependent PK regulatory subunit"/>
    <property type="match status" value="1"/>
</dbReference>
<proteinExistence type="predicted"/>
<dbReference type="PROSITE" id="PS50222">
    <property type="entry name" value="EF_HAND_2"/>
    <property type="match status" value="1"/>
</dbReference>
<dbReference type="PANTHER" id="PTHR21847">
    <property type="entry name" value="EF-HAND CALCIUM-BINDING DOMAIN-CONTAINING PROTEIN 10"/>
    <property type="match status" value="1"/>
</dbReference>
<name>A0AA41MPT0_SCICA</name>
<evidence type="ECO:0000313" key="2">
    <source>
        <dbReference type="EMBL" id="MBZ3875886.1"/>
    </source>
</evidence>
<reference evidence="2" key="1">
    <citation type="submission" date="2020-03" db="EMBL/GenBank/DDBJ databases">
        <title>Studies in the Genomics of Life Span.</title>
        <authorList>
            <person name="Glass D."/>
        </authorList>
    </citation>
    <scope>NUCLEOTIDE SEQUENCE</scope>
    <source>
        <strain evidence="2">SUZIE</strain>
        <tissue evidence="2">Muscle</tissue>
    </source>
</reference>
<evidence type="ECO:0000259" key="1">
    <source>
        <dbReference type="PROSITE" id="PS50222"/>
    </source>
</evidence>
<dbReference type="InterPro" id="IPR002048">
    <property type="entry name" value="EF_hand_dom"/>
</dbReference>
<evidence type="ECO:0000313" key="3">
    <source>
        <dbReference type="Proteomes" id="UP001166674"/>
    </source>
</evidence>
<dbReference type="PANTHER" id="PTHR21847:SF1">
    <property type="entry name" value="EF-HAND CALCIUM-BINDING DOMAIN-CONTAINING PROTEIN 10"/>
    <property type="match status" value="1"/>
</dbReference>
<keyword evidence="3" id="KW-1185">Reference proteome</keyword>
<dbReference type="GO" id="GO:0005509">
    <property type="term" value="F:calcium ion binding"/>
    <property type="evidence" value="ECO:0007669"/>
    <property type="project" value="InterPro"/>
</dbReference>
<feature type="domain" description="EF-hand" evidence="1">
    <location>
        <begin position="64"/>
        <end position="99"/>
    </location>
</feature>
<dbReference type="InterPro" id="IPR056587">
    <property type="entry name" value="EF_EFCAB10_C"/>
</dbReference>
<dbReference type="Pfam" id="PF24548">
    <property type="entry name" value="EF_EFCAB10_C"/>
    <property type="match status" value="1"/>
</dbReference>
<dbReference type="InterPro" id="IPR049760">
    <property type="entry name" value="DD_EFCAB10"/>
</dbReference>
<accession>A0AA41MPT0</accession>
<dbReference type="InterPro" id="IPR011992">
    <property type="entry name" value="EF-hand-dom_pair"/>
</dbReference>
<dbReference type="Proteomes" id="UP001166674">
    <property type="component" value="Unassembled WGS sequence"/>
</dbReference>
<dbReference type="SUPFAM" id="SSF47473">
    <property type="entry name" value="EF-hand"/>
    <property type="match status" value="1"/>
</dbReference>